<gene>
    <name evidence="1" type="ORF">KQX54_014616</name>
</gene>
<proteinExistence type="predicted"/>
<comment type="caution">
    <text evidence="1">The sequence shown here is derived from an EMBL/GenBank/DDBJ whole genome shotgun (WGS) entry which is preliminary data.</text>
</comment>
<sequence>MTNTTHLNPLQINWVHDGSLKEFDGGEVPLEKTLQLKIWWLPVWKKLIDPSSFLDVNGSVPVRTILENSGNANESDTQDKYFRST</sequence>
<keyword evidence="2" id="KW-1185">Reference proteome</keyword>
<evidence type="ECO:0000313" key="2">
    <source>
        <dbReference type="Proteomes" id="UP000826195"/>
    </source>
</evidence>
<accession>A0AAV7J0E6</accession>
<reference evidence="1 2" key="1">
    <citation type="journal article" date="2021" name="J. Hered.">
        <title>A chromosome-level genome assembly of the parasitoid wasp, Cotesia glomerata (Hymenoptera: Braconidae).</title>
        <authorList>
            <person name="Pinto B.J."/>
            <person name="Weis J.J."/>
            <person name="Gamble T."/>
            <person name="Ode P.J."/>
            <person name="Paul R."/>
            <person name="Zaspel J.M."/>
        </authorList>
    </citation>
    <scope>NUCLEOTIDE SEQUENCE [LARGE SCALE GENOMIC DNA]</scope>
    <source>
        <strain evidence="1">CgM1</strain>
    </source>
</reference>
<dbReference type="Proteomes" id="UP000826195">
    <property type="component" value="Unassembled WGS sequence"/>
</dbReference>
<dbReference type="AlphaFoldDB" id="A0AAV7J0E6"/>
<dbReference type="EMBL" id="JAHXZJ010000374">
    <property type="protein sequence ID" value="KAH0561209.1"/>
    <property type="molecule type" value="Genomic_DNA"/>
</dbReference>
<evidence type="ECO:0000313" key="1">
    <source>
        <dbReference type="EMBL" id="KAH0561209.1"/>
    </source>
</evidence>
<protein>
    <submittedName>
        <fullName evidence="1">Uncharacterized protein</fullName>
    </submittedName>
</protein>
<organism evidence="1 2">
    <name type="scientific">Cotesia glomerata</name>
    <name type="common">Lepidopteran parasitic wasp</name>
    <name type="synonym">Apanteles glomeratus</name>
    <dbReference type="NCBI Taxonomy" id="32391"/>
    <lineage>
        <taxon>Eukaryota</taxon>
        <taxon>Metazoa</taxon>
        <taxon>Ecdysozoa</taxon>
        <taxon>Arthropoda</taxon>
        <taxon>Hexapoda</taxon>
        <taxon>Insecta</taxon>
        <taxon>Pterygota</taxon>
        <taxon>Neoptera</taxon>
        <taxon>Endopterygota</taxon>
        <taxon>Hymenoptera</taxon>
        <taxon>Apocrita</taxon>
        <taxon>Ichneumonoidea</taxon>
        <taxon>Braconidae</taxon>
        <taxon>Microgastrinae</taxon>
        <taxon>Cotesia</taxon>
    </lineage>
</organism>
<name>A0AAV7J0E6_COTGL</name>